<dbReference type="RefSeq" id="WP_087682041.1">
    <property type="nucleotide sequence ID" value="NZ_JBBCRB010000007.1"/>
</dbReference>
<dbReference type="Pfam" id="PF13450">
    <property type="entry name" value="NAD_binding_8"/>
    <property type="match status" value="1"/>
</dbReference>
<dbReference type="PANTHER" id="PTHR46313:SF3">
    <property type="entry name" value="PROLYCOPENE ISOMERASE, CHLOROPLASTIC"/>
    <property type="match status" value="1"/>
</dbReference>
<accession>A0ABU9LQJ1</accession>
<dbReference type="InterPro" id="IPR045892">
    <property type="entry name" value="CrtISO-like"/>
</dbReference>
<dbReference type="Gene3D" id="3.50.50.60">
    <property type="entry name" value="FAD/NAD(P)-binding domain"/>
    <property type="match status" value="2"/>
</dbReference>
<dbReference type="Proteomes" id="UP001398420">
    <property type="component" value="Unassembled WGS sequence"/>
</dbReference>
<dbReference type="SUPFAM" id="SSF51905">
    <property type="entry name" value="FAD/NAD(P)-binding domain"/>
    <property type="match status" value="1"/>
</dbReference>
<dbReference type="PRINTS" id="PR00419">
    <property type="entry name" value="ADXRDTASE"/>
</dbReference>
<name>A0ABU9LQJ1_9BACL</name>
<protein>
    <submittedName>
        <fullName evidence="1">NAD(P)/FAD-dependent oxidoreductase</fullName>
    </submittedName>
</protein>
<keyword evidence="2" id="KW-1185">Reference proteome</keyword>
<reference evidence="1 2" key="1">
    <citation type="submission" date="2024-04" db="EMBL/GenBank/DDBJ databases">
        <authorList>
            <person name="Wu Y.S."/>
            <person name="Zhang L."/>
        </authorList>
    </citation>
    <scope>NUCLEOTIDE SEQUENCE [LARGE SCALE GENOMIC DNA]</scope>
    <source>
        <strain evidence="1 2">KG-01</strain>
    </source>
</reference>
<dbReference type="InterPro" id="IPR036188">
    <property type="entry name" value="FAD/NAD-bd_sf"/>
</dbReference>
<dbReference type="PANTHER" id="PTHR46313">
    <property type="match status" value="1"/>
</dbReference>
<evidence type="ECO:0000313" key="1">
    <source>
        <dbReference type="EMBL" id="MEL5989036.1"/>
    </source>
</evidence>
<sequence length="493" mass="55135">MGKTVCIIGAGVGGLMAGAFLAKKGYQVTVLEKATKVGGSAGSYVRKGRTFPTGATIAFGLEERGLLDTLIKELQLDLPFQLLQHPMDIILSDRRISIYQDQKRWDEELQQVLPERQKDVQTFWKKLEQISEYVYGVTATGVSMPISRPYDLGKLPSHALTHPKAMLHLARYATWTVEDLLRKYHLESYEPLRQLIDAQLMDAAQTDCTEAALLPSSLALAIYRRGSFYIEKGMGQLCEVLAERIVELGGEVILAATVKELTYEQKKWHVTSRKRSGEFDIVINNTGISFGKGTSYADSDSFSWGAFRVDALLKDSFWHQELQGRPLPFALQIVPSKEQTVLFSDVHGPVYATFQPAYDGQGEKVLEEIMMTISIHANEDGWRKESKDVYKAIKQQITDAMFKEIQKVINIKDYLIYEESGTPLTYKKYMGKTSVGGFPLTVRNAITKPKSVRSSLPQLYIVGEQAFPGPGTLSSALSGYHAARAIMHTHHLK</sequence>
<gene>
    <name evidence="1" type="ORF">AAF454_11540</name>
</gene>
<comment type="caution">
    <text evidence="1">The sequence shown here is derived from an EMBL/GenBank/DDBJ whole genome shotgun (WGS) entry which is preliminary data.</text>
</comment>
<dbReference type="EMBL" id="JBCEWA010000008">
    <property type="protein sequence ID" value="MEL5989036.1"/>
    <property type="molecule type" value="Genomic_DNA"/>
</dbReference>
<organism evidence="1 2">
    <name type="scientific">Kurthia gibsonii</name>
    <dbReference type="NCBI Taxonomy" id="33946"/>
    <lineage>
        <taxon>Bacteria</taxon>
        <taxon>Bacillati</taxon>
        <taxon>Bacillota</taxon>
        <taxon>Bacilli</taxon>
        <taxon>Bacillales</taxon>
        <taxon>Caryophanaceae</taxon>
        <taxon>Kurthia</taxon>
    </lineage>
</organism>
<proteinExistence type="predicted"/>
<evidence type="ECO:0000313" key="2">
    <source>
        <dbReference type="Proteomes" id="UP001398420"/>
    </source>
</evidence>